<proteinExistence type="predicted"/>
<feature type="transmembrane region" description="Helical" evidence="1">
    <location>
        <begin position="12"/>
        <end position="29"/>
    </location>
</feature>
<accession>A0A9Y1G0H0</accession>
<dbReference type="EMBL" id="OM870969">
    <property type="protein sequence ID" value="UOL47972.1"/>
    <property type="molecule type" value="Genomic_DNA"/>
</dbReference>
<keyword evidence="3" id="KW-1185">Reference proteome</keyword>
<sequence length="32" mass="3765">MCLLYCWENNGGSGPALCWFAFCQLWIYFRAT</sequence>
<reference evidence="2 3" key="1">
    <citation type="submission" date="2022-02" db="EMBL/GenBank/DDBJ databases">
        <authorList>
            <person name="Akremi I."/>
            <person name="Wagemans J."/>
        </authorList>
    </citation>
    <scope>NUCLEOTIDE SEQUENCE [LARGE SCALE GENOMIC DNA]</scope>
</reference>
<keyword evidence="1" id="KW-0812">Transmembrane</keyword>
<keyword evidence="1" id="KW-0472">Membrane</keyword>
<name>A0A9Y1G0H0_9CAUD</name>
<evidence type="ECO:0000313" key="3">
    <source>
        <dbReference type="Proteomes" id="UP001219087"/>
    </source>
</evidence>
<evidence type="ECO:0000256" key="1">
    <source>
        <dbReference type="SAM" id="Phobius"/>
    </source>
</evidence>
<protein>
    <submittedName>
        <fullName evidence="2">Uncharacterized protein</fullName>
    </submittedName>
</protein>
<gene>
    <name evidence="2" type="ORF">vBPaerPsCh_141c</name>
</gene>
<evidence type="ECO:0000313" key="2">
    <source>
        <dbReference type="EMBL" id="UOL47972.1"/>
    </source>
</evidence>
<keyword evidence="1" id="KW-1133">Transmembrane helix</keyword>
<dbReference type="Proteomes" id="UP001219087">
    <property type="component" value="Segment"/>
</dbReference>
<organism evidence="2 3">
    <name type="scientific">Pseudomonas phage vB_Paer_PsCh</name>
    <dbReference type="NCBI Taxonomy" id="2924906"/>
    <lineage>
        <taxon>Viruses</taxon>
        <taxon>Duplodnaviria</taxon>
        <taxon>Heunggongvirae</taxon>
        <taxon>Uroviricota</taxon>
        <taxon>Caudoviricetes</taxon>
        <taxon>Vandenendeviridae</taxon>
        <taxon>Skurskavirinae</taxon>
        <taxon>Pakpunavirus</taxon>
        <taxon>Pakpunavirus PsCh</taxon>
    </lineage>
</organism>